<reference evidence="2" key="1">
    <citation type="journal article" date="2011" name="BMC Evol. Biol.">
        <title>Ten new complete mitochondrial genomes of pulmonates (Mollusca: Gastropoda) and their impact on phylogenetic relationships.</title>
        <authorList>
            <person name="White T.R."/>
            <person name="Conrad M.M."/>
            <person name="Tseng R."/>
            <person name="Balayan S."/>
            <person name="Golding R."/>
            <person name="de Frias Martins A.M."/>
            <person name="Dayrat B.A."/>
        </authorList>
    </citation>
    <scope>NUCLEOTIDE SEQUENCE</scope>
</reference>
<dbReference type="RefSeq" id="YP_004935006.1">
    <property type="nucleotide sequence ID" value="NC_016185.1"/>
</dbReference>
<keyword evidence="1" id="KW-0472">Membrane</keyword>
<proteinExistence type="predicted"/>
<reference evidence="2" key="2">
    <citation type="submission" date="2011-08" db="EMBL/GenBank/DDBJ databases">
        <authorList>
            <person name="Dayrat B."/>
        </authorList>
    </citation>
    <scope>NUCLEOTIDE SEQUENCE</scope>
</reference>
<keyword evidence="1" id="KW-1133">Transmembrane helix</keyword>
<geneLocation type="mitochondrion" evidence="2"/>
<protein>
    <submittedName>
        <fullName evidence="2">ATP synthase subunit 8</fullName>
    </submittedName>
</protein>
<keyword evidence="1" id="KW-0812">Transmembrane</keyword>
<gene>
    <name evidence="2" type="primary">atp8</name>
</gene>
<evidence type="ECO:0000313" key="2">
    <source>
        <dbReference type="EMBL" id="AEQ93900.1"/>
    </source>
</evidence>
<accession>G8HR52</accession>
<evidence type="ECO:0000256" key="1">
    <source>
        <dbReference type="SAM" id="Phobius"/>
    </source>
</evidence>
<dbReference type="CTD" id="4509"/>
<name>G8HR52_9GAST</name>
<dbReference type="EMBL" id="JN620539">
    <property type="protein sequence ID" value="AEQ93900.1"/>
    <property type="molecule type" value="Genomic_DNA"/>
</dbReference>
<keyword evidence="2" id="KW-0496">Mitochondrion</keyword>
<dbReference type="AlphaFoldDB" id="G8HR52"/>
<sequence length="50" mass="5596">MPQLSPASGMLIMVVVLFSLFSLMVSLNQPTLPLESTDEKKSSSNRYIFF</sequence>
<feature type="transmembrane region" description="Helical" evidence="1">
    <location>
        <begin position="6"/>
        <end position="27"/>
    </location>
</feature>
<organism evidence="2">
    <name type="scientific">Salinator rhamphidia</name>
    <dbReference type="NCBI Taxonomy" id="981055"/>
    <lineage>
        <taxon>Eukaryota</taxon>
        <taxon>Metazoa</taxon>
        <taxon>Spiralia</taxon>
        <taxon>Lophotrochozoa</taxon>
        <taxon>Mollusca</taxon>
        <taxon>Gastropoda</taxon>
        <taxon>Heterobranchia</taxon>
        <taxon>Euthyneura</taxon>
        <taxon>Panpulmonata</taxon>
        <taxon>Amphiboloidea</taxon>
        <taxon>Amphibolidae</taxon>
        <taxon>Salinator</taxon>
    </lineage>
</organism>
<dbReference type="GeneID" id="11341199"/>